<reference evidence="2" key="1">
    <citation type="submission" date="2020-03" db="EMBL/GenBank/DDBJ databases">
        <title>A high-quality chromosome-level genome assembly of a woody plant with both climbing and erect habits, Rhamnella rubrinervis.</title>
        <authorList>
            <person name="Lu Z."/>
            <person name="Yang Y."/>
            <person name="Zhu X."/>
            <person name="Sun Y."/>
        </authorList>
    </citation>
    <scope>NUCLEOTIDE SEQUENCE</scope>
    <source>
        <strain evidence="2">BYM</strain>
        <tissue evidence="2">Leaf</tissue>
    </source>
</reference>
<sequence length="242" mass="26848">MPPSLLTSRNLEVREASNSRIRVVSRWTLSCLHVDCFDGPSGSHPIMIFEIGWLRFCKTLTVGSVFQPSDAPMHDPRSISFSFLKTRNLWWEGTVNSLLNRLHPTPFPFYPFVPTPHLSSHSFVFFSPRSSRVHEPRCLSAPSLHRTNKNGGVRQPGCFGWIPEYPNGSLGSGFSSNDSTPPNAATEAGGSDSPLVLTPLARRSPFPELDDLSWLHVGALKYKGQIVLSTQEEVDGEMVACR</sequence>
<name>A0A8K0GZJ0_9ROSA</name>
<accession>A0A8K0GZJ0</accession>
<keyword evidence="3" id="KW-1185">Reference proteome</keyword>
<dbReference type="EMBL" id="VOIH02000007">
    <property type="protein sequence ID" value="KAF3442873.1"/>
    <property type="molecule type" value="Genomic_DNA"/>
</dbReference>
<protein>
    <submittedName>
        <fullName evidence="2">Uncharacterized protein</fullName>
    </submittedName>
</protein>
<proteinExistence type="predicted"/>
<dbReference type="AlphaFoldDB" id="A0A8K0GZJ0"/>
<gene>
    <name evidence="2" type="ORF">FNV43_RR16791</name>
</gene>
<dbReference type="Proteomes" id="UP000796880">
    <property type="component" value="Unassembled WGS sequence"/>
</dbReference>
<evidence type="ECO:0000313" key="2">
    <source>
        <dbReference type="EMBL" id="KAF3442873.1"/>
    </source>
</evidence>
<feature type="region of interest" description="Disordered" evidence="1">
    <location>
        <begin position="172"/>
        <end position="196"/>
    </location>
</feature>
<evidence type="ECO:0000256" key="1">
    <source>
        <dbReference type="SAM" id="MobiDB-lite"/>
    </source>
</evidence>
<comment type="caution">
    <text evidence="2">The sequence shown here is derived from an EMBL/GenBank/DDBJ whole genome shotgun (WGS) entry which is preliminary data.</text>
</comment>
<evidence type="ECO:0000313" key="3">
    <source>
        <dbReference type="Proteomes" id="UP000796880"/>
    </source>
</evidence>
<feature type="compositionally biased region" description="Polar residues" evidence="1">
    <location>
        <begin position="172"/>
        <end position="183"/>
    </location>
</feature>
<organism evidence="2 3">
    <name type="scientific">Rhamnella rubrinervis</name>
    <dbReference type="NCBI Taxonomy" id="2594499"/>
    <lineage>
        <taxon>Eukaryota</taxon>
        <taxon>Viridiplantae</taxon>
        <taxon>Streptophyta</taxon>
        <taxon>Embryophyta</taxon>
        <taxon>Tracheophyta</taxon>
        <taxon>Spermatophyta</taxon>
        <taxon>Magnoliopsida</taxon>
        <taxon>eudicotyledons</taxon>
        <taxon>Gunneridae</taxon>
        <taxon>Pentapetalae</taxon>
        <taxon>rosids</taxon>
        <taxon>fabids</taxon>
        <taxon>Rosales</taxon>
        <taxon>Rhamnaceae</taxon>
        <taxon>rhamnoid group</taxon>
        <taxon>Rhamneae</taxon>
        <taxon>Rhamnella</taxon>
    </lineage>
</organism>